<proteinExistence type="predicted"/>
<dbReference type="Proteomes" id="UP000018958">
    <property type="component" value="Unassembled WGS sequence"/>
</dbReference>
<dbReference type="GO" id="GO:0005634">
    <property type="term" value="C:nucleus"/>
    <property type="evidence" value="ECO:0007669"/>
    <property type="project" value="TreeGrafter"/>
</dbReference>
<comment type="caution">
    <text evidence="1">The sequence shown here is derived from an EMBL/GenBank/DDBJ whole genome shotgun (WGS) entry which is preliminary data.</text>
</comment>
<dbReference type="EMBL" id="ANIX01003291">
    <property type="protein sequence ID" value="ETP07245.1"/>
    <property type="molecule type" value="Genomic_DNA"/>
</dbReference>
<dbReference type="GO" id="GO:0051879">
    <property type="term" value="F:Hsp90 protein binding"/>
    <property type="evidence" value="ECO:0007669"/>
    <property type="project" value="TreeGrafter"/>
</dbReference>
<organism evidence="1 2">
    <name type="scientific">Phytophthora nicotianae CJ01A1</name>
    <dbReference type="NCBI Taxonomy" id="1317063"/>
    <lineage>
        <taxon>Eukaryota</taxon>
        <taxon>Sar</taxon>
        <taxon>Stramenopiles</taxon>
        <taxon>Oomycota</taxon>
        <taxon>Peronosporomycetes</taxon>
        <taxon>Peronosporales</taxon>
        <taxon>Peronosporaceae</taxon>
        <taxon>Phytophthora</taxon>
    </lineage>
</organism>
<dbReference type="AlphaFoldDB" id="W2W9K9"/>
<evidence type="ECO:0000313" key="1">
    <source>
        <dbReference type="EMBL" id="ETP07245.1"/>
    </source>
</evidence>
<evidence type="ECO:0000313" key="2">
    <source>
        <dbReference type="Proteomes" id="UP000018958"/>
    </source>
</evidence>
<dbReference type="PANTHER" id="PTHR46035:SF3">
    <property type="entry name" value="TRANSLOCATION PROTEIN SEC72"/>
    <property type="match status" value="1"/>
</dbReference>
<protein>
    <submittedName>
        <fullName evidence="1">Uncharacterized protein</fullName>
    </submittedName>
</protein>
<reference evidence="1 2" key="1">
    <citation type="submission" date="2013-11" db="EMBL/GenBank/DDBJ databases">
        <title>The Genome Sequence of Phytophthora parasitica CJ01A1.</title>
        <authorList>
            <consortium name="The Broad Institute Genomics Platform"/>
            <person name="Russ C."/>
            <person name="Tyler B."/>
            <person name="Panabieres F."/>
            <person name="Shan W."/>
            <person name="Tripathy S."/>
            <person name="Grunwald N."/>
            <person name="Machado M."/>
            <person name="Johnson C.S."/>
            <person name="Walker B."/>
            <person name="Young S.K."/>
            <person name="Zeng Q."/>
            <person name="Gargeya S."/>
            <person name="Fitzgerald M."/>
            <person name="Haas B."/>
            <person name="Abouelleil A."/>
            <person name="Allen A.W."/>
            <person name="Alvarado L."/>
            <person name="Arachchi H.M."/>
            <person name="Berlin A.M."/>
            <person name="Chapman S.B."/>
            <person name="Gainer-Dewar J."/>
            <person name="Goldberg J."/>
            <person name="Griggs A."/>
            <person name="Gujja S."/>
            <person name="Hansen M."/>
            <person name="Howarth C."/>
            <person name="Imamovic A."/>
            <person name="Ireland A."/>
            <person name="Larimer J."/>
            <person name="McCowan C."/>
            <person name="Murphy C."/>
            <person name="Pearson M."/>
            <person name="Poon T.W."/>
            <person name="Priest M."/>
            <person name="Roberts A."/>
            <person name="Saif S."/>
            <person name="Shea T."/>
            <person name="Sisk P."/>
            <person name="Sykes S."/>
            <person name="Wortman J."/>
            <person name="Nusbaum C."/>
            <person name="Birren B."/>
        </authorList>
    </citation>
    <scope>NUCLEOTIDE SEQUENCE [LARGE SCALE GENOMIC DNA]</scope>
    <source>
        <strain evidence="1 2">CJ01A1</strain>
    </source>
</reference>
<dbReference type="SUPFAM" id="SSF48452">
    <property type="entry name" value="TPR-like"/>
    <property type="match status" value="1"/>
</dbReference>
<accession>W2W9K9</accession>
<sequence length="169" mass="18999">YQLDPENALTASHLFSNRAQTAIKERDFAAALQDATQALKYNANNEKAILRKLVALENLERFESALQLPNDVLDNGDRTVAAFEVKQMGEMVHDIQQLRVNFGCLQPSQVPLDQVLDVNVNVGNEFGLFRRDYESVFYLQCSLRINTSDNYELAFQNTLDGGEAEAVVN</sequence>
<feature type="non-terminal residue" evidence="1">
    <location>
        <position position="1"/>
    </location>
</feature>
<dbReference type="GO" id="GO:0005829">
    <property type="term" value="C:cytosol"/>
    <property type="evidence" value="ECO:0007669"/>
    <property type="project" value="TreeGrafter"/>
</dbReference>
<dbReference type="InterPro" id="IPR011990">
    <property type="entry name" value="TPR-like_helical_dom_sf"/>
</dbReference>
<name>W2W9K9_PHYNI</name>
<gene>
    <name evidence="1" type="ORF">F441_16442</name>
</gene>
<dbReference type="GO" id="GO:0006457">
    <property type="term" value="P:protein folding"/>
    <property type="evidence" value="ECO:0007669"/>
    <property type="project" value="TreeGrafter"/>
</dbReference>
<dbReference type="PANTHER" id="PTHR46035">
    <property type="entry name" value="TETRATRICOPEPTIDE REPEAT PROTEIN 4"/>
    <property type="match status" value="1"/>
</dbReference>
<dbReference type="GO" id="GO:0030544">
    <property type="term" value="F:Hsp70 protein binding"/>
    <property type="evidence" value="ECO:0007669"/>
    <property type="project" value="TreeGrafter"/>
</dbReference>
<dbReference type="Gene3D" id="1.25.40.10">
    <property type="entry name" value="Tetratricopeptide repeat domain"/>
    <property type="match status" value="1"/>
</dbReference>